<proteinExistence type="predicted"/>
<dbReference type="EMBL" id="FOQO01000007">
    <property type="protein sequence ID" value="SFJ02761.1"/>
    <property type="molecule type" value="Genomic_DNA"/>
</dbReference>
<organism evidence="2 3">
    <name type="scientific">Parapedobacter indicus</name>
    <dbReference type="NCBI Taxonomy" id="1477437"/>
    <lineage>
        <taxon>Bacteria</taxon>
        <taxon>Pseudomonadati</taxon>
        <taxon>Bacteroidota</taxon>
        <taxon>Sphingobacteriia</taxon>
        <taxon>Sphingobacteriales</taxon>
        <taxon>Sphingobacteriaceae</taxon>
        <taxon>Parapedobacter</taxon>
    </lineage>
</organism>
<gene>
    <name evidence="2" type="ORF">SAMN05444682_10759</name>
</gene>
<feature type="transmembrane region" description="Helical" evidence="1">
    <location>
        <begin position="169"/>
        <end position="188"/>
    </location>
</feature>
<sequence length="424" mass="48604">MFWFRCFLAFCILFNFRIPIVYNSNVLAIFCSIVYYLLFPELFVTLFYLIKQRIVGYIFLGLTVVILLSCLPGLIHGTSDFYIVRGFILQFSLFLGGIIAYPIWMEGAGERQFLRILDIIICCFGAQSVIEIAGFIAPPIANVIHLFQKEEVAEIGVGFRALALSGNPFFDLAAGFGLCYLLFFYRLITEYAGKISISQIALFTLLVIGTFFAGRTGFVGLLIAVIYYFIVMGQPLYRKFLQFLTIFLLIGLGGLSIYWVLPFEIQSLVTGTLLPFAFEFLYSYFDEGTLTTVSTDMLSEMYFTIDWQTFIFGDGKYINPDGSYYLYTDAGYMRNILFYGIFGTMVLFAYHLLFFNRPIRISLSELIARGKIGSYNDLLFWLLLLIYTLVLHYKGEVVGFLMITQVMLFWLSLAYCKVFLKRTV</sequence>
<evidence type="ECO:0000313" key="3">
    <source>
        <dbReference type="Proteomes" id="UP000198670"/>
    </source>
</evidence>
<feature type="transmembrane region" description="Helical" evidence="1">
    <location>
        <begin position="57"/>
        <end position="75"/>
    </location>
</feature>
<feature type="transmembrane region" description="Helical" evidence="1">
    <location>
        <begin position="200"/>
        <end position="228"/>
    </location>
</feature>
<feature type="transmembrane region" description="Helical" evidence="1">
    <location>
        <begin position="240"/>
        <end position="261"/>
    </location>
</feature>
<dbReference type="STRING" id="1477437.SAMN05444682_10759"/>
<keyword evidence="1" id="KW-0472">Membrane</keyword>
<evidence type="ECO:0000313" key="2">
    <source>
        <dbReference type="EMBL" id="SFJ02761.1"/>
    </source>
</evidence>
<dbReference type="AlphaFoldDB" id="A0A1I3N0M1"/>
<evidence type="ECO:0000256" key="1">
    <source>
        <dbReference type="SAM" id="Phobius"/>
    </source>
</evidence>
<feature type="transmembrane region" description="Helical" evidence="1">
    <location>
        <begin position="27"/>
        <end position="50"/>
    </location>
</feature>
<keyword evidence="1" id="KW-1133">Transmembrane helix</keyword>
<evidence type="ECO:0008006" key="4">
    <source>
        <dbReference type="Google" id="ProtNLM"/>
    </source>
</evidence>
<feature type="transmembrane region" description="Helical" evidence="1">
    <location>
        <begin position="81"/>
        <end position="104"/>
    </location>
</feature>
<feature type="transmembrane region" description="Helical" evidence="1">
    <location>
        <begin position="116"/>
        <end position="137"/>
    </location>
</feature>
<feature type="transmembrane region" description="Helical" evidence="1">
    <location>
        <begin position="399"/>
        <end position="420"/>
    </location>
</feature>
<feature type="transmembrane region" description="Helical" evidence="1">
    <location>
        <begin position="375"/>
        <end position="393"/>
    </location>
</feature>
<accession>A0A1I3N0M1</accession>
<name>A0A1I3N0M1_9SPHI</name>
<keyword evidence="1" id="KW-0812">Transmembrane</keyword>
<keyword evidence="3" id="KW-1185">Reference proteome</keyword>
<dbReference type="Proteomes" id="UP000198670">
    <property type="component" value="Unassembled WGS sequence"/>
</dbReference>
<reference evidence="2 3" key="1">
    <citation type="submission" date="2016-10" db="EMBL/GenBank/DDBJ databases">
        <authorList>
            <person name="de Groot N.N."/>
        </authorList>
    </citation>
    <scope>NUCLEOTIDE SEQUENCE [LARGE SCALE GENOMIC DNA]</scope>
    <source>
        <strain evidence="2 3">RK1</strain>
    </source>
</reference>
<protein>
    <recommendedName>
        <fullName evidence="4">Oligosaccharide repeat unit polymerase</fullName>
    </recommendedName>
</protein>
<feature type="transmembrane region" description="Helical" evidence="1">
    <location>
        <begin position="336"/>
        <end position="355"/>
    </location>
</feature>